<sequence>MRRIYFINSPQASTAEHRPFQECTHGLPPFSSSRFQPPFQGHMSSRLEVVSHSAYRFAVTTPERVCHNGHRSYDRHDHCHLNFLILSAMSVSLHGHVIVRMYGLCTVSVIVRISSLRILSRRETPNIARSIARYATLNL</sequence>
<gene>
    <name evidence="1" type="primary">jg9915</name>
    <name evidence="1" type="ORF">PAEG_LOCUS11912</name>
</gene>
<comment type="caution">
    <text evidence="1">The sequence shown here is derived from an EMBL/GenBank/DDBJ whole genome shotgun (WGS) entry which is preliminary data.</text>
</comment>
<protein>
    <submittedName>
        <fullName evidence="1">Jg9915 protein</fullName>
    </submittedName>
</protein>
<evidence type="ECO:0000313" key="2">
    <source>
        <dbReference type="Proteomes" id="UP000838756"/>
    </source>
</evidence>
<proteinExistence type="predicted"/>
<keyword evidence="2" id="KW-1185">Reference proteome</keyword>
<dbReference type="EMBL" id="CAKXAJ010025020">
    <property type="protein sequence ID" value="CAH2234013.1"/>
    <property type="molecule type" value="Genomic_DNA"/>
</dbReference>
<evidence type="ECO:0000313" key="1">
    <source>
        <dbReference type="EMBL" id="CAH2234013.1"/>
    </source>
</evidence>
<accession>A0A8S4RBT7</accession>
<dbReference type="Proteomes" id="UP000838756">
    <property type="component" value="Unassembled WGS sequence"/>
</dbReference>
<dbReference type="AlphaFoldDB" id="A0A8S4RBT7"/>
<name>A0A8S4RBT7_9NEOP</name>
<organism evidence="1 2">
    <name type="scientific">Pararge aegeria aegeria</name>
    <dbReference type="NCBI Taxonomy" id="348720"/>
    <lineage>
        <taxon>Eukaryota</taxon>
        <taxon>Metazoa</taxon>
        <taxon>Ecdysozoa</taxon>
        <taxon>Arthropoda</taxon>
        <taxon>Hexapoda</taxon>
        <taxon>Insecta</taxon>
        <taxon>Pterygota</taxon>
        <taxon>Neoptera</taxon>
        <taxon>Endopterygota</taxon>
        <taxon>Lepidoptera</taxon>
        <taxon>Glossata</taxon>
        <taxon>Ditrysia</taxon>
        <taxon>Papilionoidea</taxon>
        <taxon>Nymphalidae</taxon>
        <taxon>Satyrinae</taxon>
        <taxon>Satyrini</taxon>
        <taxon>Parargina</taxon>
        <taxon>Pararge</taxon>
    </lineage>
</organism>
<reference evidence="1" key="1">
    <citation type="submission" date="2022-03" db="EMBL/GenBank/DDBJ databases">
        <authorList>
            <person name="Lindestad O."/>
        </authorList>
    </citation>
    <scope>NUCLEOTIDE SEQUENCE</scope>
</reference>